<feature type="domain" description="Peptidase S1" evidence="9">
    <location>
        <begin position="79"/>
        <end position="237"/>
    </location>
</feature>
<dbReference type="PROSITE" id="PS00134">
    <property type="entry name" value="TRYPSIN_HIS"/>
    <property type="match status" value="1"/>
</dbReference>
<dbReference type="Gene3D" id="2.40.10.10">
    <property type="entry name" value="Trypsin-like serine proteases"/>
    <property type="match status" value="2"/>
</dbReference>
<evidence type="ECO:0000256" key="5">
    <source>
        <dbReference type="ARBA" id="ARBA00022825"/>
    </source>
</evidence>
<dbReference type="Pfam" id="PF00089">
    <property type="entry name" value="Trypsin"/>
    <property type="match status" value="1"/>
</dbReference>
<reference evidence="10" key="1">
    <citation type="submission" date="2023-08" db="EMBL/GenBank/DDBJ databases">
        <title>Chromosome-level Genome Assembly of mud carp (Cirrhinus molitorella).</title>
        <authorList>
            <person name="Liu H."/>
        </authorList>
    </citation>
    <scope>NUCLEOTIDE SEQUENCE</scope>
    <source>
        <strain evidence="10">Prfri</strain>
        <tissue evidence="10">Muscle</tissue>
    </source>
</reference>
<evidence type="ECO:0000256" key="2">
    <source>
        <dbReference type="ARBA" id="ARBA00022670"/>
    </source>
</evidence>
<dbReference type="GO" id="GO:0004252">
    <property type="term" value="F:serine-type endopeptidase activity"/>
    <property type="evidence" value="ECO:0007669"/>
    <property type="project" value="UniProtKB-EC"/>
</dbReference>
<dbReference type="CDD" id="cd00190">
    <property type="entry name" value="Tryp_SPc"/>
    <property type="match status" value="1"/>
</dbReference>
<dbReference type="InterPro" id="IPR018114">
    <property type="entry name" value="TRYPSIN_HIS"/>
</dbReference>
<feature type="chain" id="PRO_5041719009" description="chymotrypsin" evidence="8">
    <location>
        <begin position="17"/>
        <end position="237"/>
    </location>
</feature>
<keyword evidence="8" id="KW-0732">Signal</keyword>
<keyword evidence="5" id="KW-0720">Serine protease</keyword>
<dbReference type="AlphaFoldDB" id="A0AA88TQD1"/>
<evidence type="ECO:0000256" key="4">
    <source>
        <dbReference type="ARBA" id="ARBA00022801"/>
    </source>
</evidence>
<keyword evidence="6" id="KW-1015">Disulfide bond</keyword>
<feature type="signal peptide" evidence="8">
    <location>
        <begin position="1"/>
        <end position="16"/>
    </location>
</feature>
<accession>A0AA88TQD1</accession>
<keyword evidence="2" id="KW-0645">Protease</keyword>
<dbReference type="GO" id="GO:0006508">
    <property type="term" value="P:proteolysis"/>
    <property type="evidence" value="ECO:0007669"/>
    <property type="project" value="UniProtKB-KW"/>
</dbReference>
<evidence type="ECO:0000256" key="8">
    <source>
        <dbReference type="SAM" id="SignalP"/>
    </source>
</evidence>
<dbReference type="Proteomes" id="UP001187343">
    <property type="component" value="Unassembled WGS sequence"/>
</dbReference>
<dbReference type="SUPFAM" id="SSF50494">
    <property type="entry name" value="Trypsin-like serine proteases"/>
    <property type="match status" value="1"/>
</dbReference>
<evidence type="ECO:0000256" key="1">
    <source>
        <dbReference type="ARBA" id="ARBA00004239"/>
    </source>
</evidence>
<comment type="subcellular location">
    <subcellularLocation>
        <location evidence="1">Secreted</location>
        <location evidence="1">Extracellular space</location>
    </subcellularLocation>
</comment>
<dbReference type="PRINTS" id="PR00722">
    <property type="entry name" value="CHYMOTRYPSIN"/>
</dbReference>
<dbReference type="PROSITE" id="PS50240">
    <property type="entry name" value="TRYPSIN_DOM"/>
    <property type="match status" value="1"/>
</dbReference>
<dbReference type="InterPro" id="IPR009003">
    <property type="entry name" value="Peptidase_S1_PA"/>
</dbReference>
<evidence type="ECO:0000256" key="7">
    <source>
        <dbReference type="ARBA" id="ARBA00044036"/>
    </source>
</evidence>
<evidence type="ECO:0000259" key="9">
    <source>
        <dbReference type="PROSITE" id="PS50240"/>
    </source>
</evidence>
<evidence type="ECO:0000256" key="6">
    <source>
        <dbReference type="ARBA" id="ARBA00023157"/>
    </source>
</evidence>
<keyword evidence="11" id="KW-1185">Reference proteome</keyword>
<dbReference type="GO" id="GO:0005576">
    <property type="term" value="C:extracellular region"/>
    <property type="evidence" value="ECO:0007669"/>
    <property type="project" value="UniProtKB-SubCell"/>
</dbReference>
<dbReference type="InterPro" id="IPR043504">
    <property type="entry name" value="Peptidase_S1_PA_chymotrypsin"/>
</dbReference>
<dbReference type="PANTHER" id="PTHR24252:SF7">
    <property type="entry name" value="HYALIN"/>
    <property type="match status" value="1"/>
</dbReference>
<gene>
    <name evidence="10" type="ORF">Q8A67_018038</name>
</gene>
<keyword evidence="3" id="KW-0222">Digestion</keyword>
<dbReference type="GO" id="GO:0007586">
    <property type="term" value="P:digestion"/>
    <property type="evidence" value="ECO:0007669"/>
    <property type="project" value="UniProtKB-KW"/>
</dbReference>
<dbReference type="EMBL" id="JAUYZG010000018">
    <property type="protein sequence ID" value="KAK2880770.1"/>
    <property type="molecule type" value="Genomic_DNA"/>
</dbReference>
<dbReference type="SMART" id="SM00020">
    <property type="entry name" value="Tryp_SPc"/>
    <property type="match status" value="1"/>
</dbReference>
<sequence>MIWVISFLALVASTLGCGVRPVRVYNPDYAAMLAKRSVSLAEDLPKRLPRRLPKYLLDELSEDLSEELPEKLPEELPSVIGGRPVDIDHVWPWQVSIQTSTGQLECGGTLISQIWILTAAHCLVQPGKYIVVLGQYDRFKNENSQVMEIAKFITHPKHNKQTEHNNDIALLKLSSPVQMTSFISPICLHSFTSIPSGMLTRCVTTGWGKTETVLNPQFLQEATVPIVNQTQCRRVWG</sequence>
<evidence type="ECO:0000313" key="10">
    <source>
        <dbReference type="EMBL" id="KAK2880770.1"/>
    </source>
</evidence>
<protein>
    <recommendedName>
        <fullName evidence="7">chymotrypsin</fullName>
        <ecNumber evidence="7">3.4.21.1</ecNumber>
    </recommendedName>
</protein>
<dbReference type="FunFam" id="2.40.10.10:FF:000181">
    <property type="entry name" value="Chymotrypsinogen A"/>
    <property type="match status" value="1"/>
</dbReference>
<evidence type="ECO:0000256" key="3">
    <source>
        <dbReference type="ARBA" id="ARBA00022757"/>
    </source>
</evidence>
<name>A0AA88TQD1_9TELE</name>
<proteinExistence type="predicted"/>
<dbReference type="EC" id="3.4.21.1" evidence="7"/>
<dbReference type="InterPro" id="IPR001314">
    <property type="entry name" value="Peptidase_S1A"/>
</dbReference>
<organism evidence="10 11">
    <name type="scientific">Cirrhinus molitorella</name>
    <name type="common">mud carp</name>
    <dbReference type="NCBI Taxonomy" id="172907"/>
    <lineage>
        <taxon>Eukaryota</taxon>
        <taxon>Metazoa</taxon>
        <taxon>Chordata</taxon>
        <taxon>Craniata</taxon>
        <taxon>Vertebrata</taxon>
        <taxon>Euteleostomi</taxon>
        <taxon>Actinopterygii</taxon>
        <taxon>Neopterygii</taxon>
        <taxon>Teleostei</taxon>
        <taxon>Ostariophysi</taxon>
        <taxon>Cypriniformes</taxon>
        <taxon>Cyprinidae</taxon>
        <taxon>Labeoninae</taxon>
        <taxon>Labeonini</taxon>
        <taxon>Cirrhinus</taxon>
    </lineage>
</organism>
<keyword evidence="4" id="KW-0378">Hydrolase</keyword>
<comment type="caution">
    <text evidence="10">The sequence shown here is derived from an EMBL/GenBank/DDBJ whole genome shotgun (WGS) entry which is preliminary data.</text>
</comment>
<evidence type="ECO:0000313" key="11">
    <source>
        <dbReference type="Proteomes" id="UP001187343"/>
    </source>
</evidence>
<dbReference type="InterPro" id="IPR001254">
    <property type="entry name" value="Trypsin_dom"/>
</dbReference>
<dbReference type="PANTHER" id="PTHR24252">
    <property type="entry name" value="ACROSIN-RELATED"/>
    <property type="match status" value="1"/>
</dbReference>